<dbReference type="GO" id="GO:0000105">
    <property type="term" value="P:L-histidine biosynthetic process"/>
    <property type="evidence" value="ECO:0007669"/>
    <property type="project" value="UniProtKB-KW"/>
</dbReference>
<evidence type="ECO:0000313" key="2">
    <source>
        <dbReference type="EMBL" id="QEX19653.1"/>
    </source>
</evidence>
<dbReference type="OrthoDB" id="9794183at2"/>
<proteinExistence type="inferred from homology"/>
<comment type="similarity">
    <text evidence="1">Belongs to the HisA/HisF family.</text>
</comment>
<reference evidence="2 3" key="1">
    <citation type="submission" date="2019-08" db="EMBL/GenBank/DDBJ databases">
        <title>Hyperibacter terrae gen. nov., sp. nov. and Hyperibacter viscosus sp. nov., two new members in the family Rhodospirillaceae isolated from the rhizosphere of Hypericum perforatum.</title>
        <authorList>
            <person name="Noviana Z."/>
        </authorList>
    </citation>
    <scope>NUCLEOTIDE SEQUENCE [LARGE SCALE GENOMIC DNA]</scope>
    <source>
        <strain evidence="2 3">R5913</strain>
    </source>
</reference>
<dbReference type="Pfam" id="PF00977">
    <property type="entry name" value="His_biosynth"/>
    <property type="match status" value="1"/>
</dbReference>
<gene>
    <name evidence="2" type="ORF">FRZ44_49680</name>
</gene>
<dbReference type="InterPro" id="IPR006062">
    <property type="entry name" value="His_biosynth"/>
</dbReference>
<keyword evidence="1" id="KW-0028">Amino-acid biosynthesis</keyword>
<dbReference type="EMBL" id="CP042906">
    <property type="protein sequence ID" value="QEX19653.1"/>
    <property type="molecule type" value="Genomic_DNA"/>
</dbReference>
<organism evidence="2 3">
    <name type="scientific">Hypericibacter terrae</name>
    <dbReference type="NCBI Taxonomy" id="2602015"/>
    <lineage>
        <taxon>Bacteria</taxon>
        <taxon>Pseudomonadati</taxon>
        <taxon>Pseudomonadota</taxon>
        <taxon>Alphaproteobacteria</taxon>
        <taxon>Rhodospirillales</taxon>
        <taxon>Dongiaceae</taxon>
        <taxon>Hypericibacter</taxon>
    </lineage>
</organism>
<sequence length="224" mass="24015">MDFIFMLTRDDQTIEDCVELYDTIRALPLRHVGFKDVGVAPETLKRLHDKLKADGRATHMEVVSTSEESCLRSARIGVELGVDYLLGGTQIDLILPLLKGSRTGYYPFPGIPIGHPTKLGGSPSRVAADTRNAVAKGCAGVDLLAYRATEADPLDLIRAARGATDRPVIVAGSINSPQRIRDIAAAGADLFTIGTAALDCSFYPRQGLLTNQLKHILEACAATA</sequence>
<dbReference type="Proteomes" id="UP000326202">
    <property type="component" value="Chromosome"/>
</dbReference>
<dbReference type="AlphaFoldDB" id="A0A5J6MQL7"/>
<evidence type="ECO:0000313" key="3">
    <source>
        <dbReference type="Proteomes" id="UP000326202"/>
    </source>
</evidence>
<evidence type="ECO:0000256" key="1">
    <source>
        <dbReference type="RuleBase" id="RU003657"/>
    </source>
</evidence>
<dbReference type="KEGG" id="htq:FRZ44_49680"/>
<protein>
    <submittedName>
        <fullName evidence="2">4-hydroxythreonine-4-phosphate dehydrogenase</fullName>
    </submittedName>
</protein>
<name>A0A5J6MQL7_9PROT</name>
<dbReference type="InterPro" id="IPR013785">
    <property type="entry name" value="Aldolase_TIM"/>
</dbReference>
<keyword evidence="3" id="KW-1185">Reference proteome</keyword>
<dbReference type="RefSeq" id="WP_151179701.1">
    <property type="nucleotide sequence ID" value="NZ_CP042906.1"/>
</dbReference>
<accession>A0A5J6MQL7</accession>
<keyword evidence="1" id="KW-0368">Histidine biosynthesis</keyword>
<dbReference type="Gene3D" id="3.20.20.70">
    <property type="entry name" value="Aldolase class I"/>
    <property type="match status" value="1"/>
</dbReference>
<dbReference type="SUPFAM" id="SSF51395">
    <property type="entry name" value="FMN-linked oxidoreductases"/>
    <property type="match status" value="1"/>
</dbReference>